<gene>
    <name evidence="1" type="ORF">STPYR_10918</name>
</gene>
<dbReference type="AlphaFoldDB" id="A0A1Y5Q123"/>
<name>A0A1Y5Q123_9GAMM</name>
<dbReference type="EMBL" id="FLTS01000001">
    <property type="protein sequence ID" value="SBV35988.1"/>
    <property type="molecule type" value="Genomic_DNA"/>
</dbReference>
<reference evidence="1" key="1">
    <citation type="submission" date="2016-03" db="EMBL/GenBank/DDBJ databases">
        <authorList>
            <person name="Ploux O."/>
        </authorList>
    </citation>
    <scope>NUCLEOTIDE SEQUENCE</scope>
    <source>
        <strain evidence="1">UC10</strain>
    </source>
</reference>
<organism evidence="1">
    <name type="scientific">uncultured Stenotrophomonas sp</name>
    <dbReference type="NCBI Taxonomy" id="165438"/>
    <lineage>
        <taxon>Bacteria</taxon>
        <taxon>Pseudomonadati</taxon>
        <taxon>Pseudomonadota</taxon>
        <taxon>Gammaproteobacteria</taxon>
        <taxon>Lysobacterales</taxon>
        <taxon>Lysobacteraceae</taxon>
        <taxon>Stenotrophomonas</taxon>
        <taxon>environmental samples</taxon>
    </lineage>
</organism>
<accession>A0A1Y5Q123</accession>
<protein>
    <submittedName>
        <fullName evidence="1">Uncharacterized protein</fullName>
    </submittedName>
</protein>
<evidence type="ECO:0000313" key="1">
    <source>
        <dbReference type="EMBL" id="SBV35988.1"/>
    </source>
</evidence>
<proteinExistence type="predicted"/>
<sequence length="66" mass="7753">MIASEKGLRRTVRKARNLHRVFLIYRRWAVDSFVIGCWAESAKSDRDAAMAEAREFKRRDAERARA</sequence>